<evidence type="ECO:0000256" key="2">
    <source>
        <dbReference type="SAM" id="MobiDB-lite"/>
    </source>
</evidence>
<feature type="compositionally biased region" description="Basic residues" evidence="2">
    <location>
        <begin position="237"/>
        <end position="246"/>
    </location>
</feature>
<dbReference type="InterPro" id="IPR055508">
    <property type="entry name" value="DUF7081"/>
</dbReference>
<dbReference type="RefSeq" id="XP_010440380.1">
    <property type="nucleotide sequence ID" value="XM_010442078.2"/>
</dbReference>
<feature type="compositionally biased region" description="Basic and acidic residues" evidence="2">
    <location>
        <begin position="9"/>
        <end position="23"/>
    </location>
</feature>
<sequence>MSNTNKGENGFHKEGDGDHEKVNGNRSSLTPGETDLNQLPAIPPVSSGQGLPYAPVDCPSPGDVWSWRVGKRVYNTGFHKDRFLILPERLKGKNAPKYFAGINTLSRYLETRFPDMDVNSFFASFTWSIPALLQPANRVDAASLFEETSKEVQNEDEDGEKEGTSSRYSQRKRKLVQQPQSYEPVKEKTKATPSKKTVTTTPPTTKQNSARQSSSRRSTRQQQGDDVVDLDQDAKKNGKRMKKRRGNFTEEEKAETSVPHIYVSPINGVLAVSHPPVDINPEEFDSYLNSLDNLLQKQPSEAGQDSSSSLPVTESSPVKQHEWAEARTKLSSLLEKDLSSLFMSNEAVEIASLATKLKKDPSLTAEEIVRLKLIEEIPTFSEVFQENKSVIQDANRFFSALELNRGKVASLKYEYSDLKEKLANIQTEVDTNTETIREIDEQIAQLQAKRTELTRSIGKKEKEKVDLCFGQKMVANSIPKVVQEVQAANLKKPDWEMKKDNALKREAEILDKFSSLKGFYF</sequence>
<protein>
    <submittedName>
        <fullName evidence="5">Uncharacterized protein LOC104723690</fullName>
    </submittedName>
</protein>
<dbReference type="GeneID" id="104723690"/>
<accession>A0ABM0UFG7</accession>
<reference evidence="5" key="2">
    <citation type="submission" date="2025-08" db="UniProtKB">
        <authorList>
            <consortium name="RefSeq"/>
        </authorList>
    </citation>
    <scope>IDENTIFICATION</scope>
    <source>
        <tissue evidence="5">Leaf</tissue>
    </source>
</reference>
<evidence type="ECO:0000313" key="5">
    <source>
        <dbReference type="RefSeq" id="XP_010440380.1"/>
    </source>
</evidence>
<name>A0ABM0UFG7_CAMSA</name>
<organism evidence="4 5">
    <name type="scientific">Camelina sativa</name>
    <name type="common">False flax</name>
    <name type="synonym">Myagrum sativum</name>
    <dbReference type="NCBI Taxonomy" id="90675"/>
    <lineage>
        <taxon>Eukaryota</taxon>
        <taxon>Viridiplantae</taxon>
        <taxon>Streptophyta</taxon>
        <taxon>Embryophyta</taxon>
        <taxon>Tracheophyta</taxon>
        <taxon>Spermatophyta</taxon>
        <taxon>Magnoliopsida</taxon>
        <taxon>eudicotyledons</taxon>
        <taxon>Gunneridae</taxon>
        <taxon>Pentapetalae</taxon>
        <taxon>rosids</taxon>
        <taxon>malvids</taxon>
        <taxon>Brassicales</taxon>
        <taxon>Brassicaceae</taxon>
        <taxon>Camelineae</taxon>
        <taxon>Camelina</taxon>
    </lineage>
</organism>
<reference evidence="4" key="1">
    <citation type="journal article" date="2014" name="Nat. Commun.">
        <title>The emerging biofuel crop Camelina sativa retains a highly undifferentiated hexaploid genome structure.</title>
        <authorList>
            <person name="Kagale S."/>
            <person name="Koh C."/>
            <person name="Nixon J."/>
            <person name="Bollina V."/>
            <person name="Clarke W.E."/>
            <person name="Tuteja R."/>
            <person name="Spillane C."/>
            <person name="Robinson S.J."/>
            <person name="Links M.G."/>
            <person name="Clarke C."/>
            <person name="Higgins E.E."/>
            <person name="Huebert T."/>
            <person name="Sharpe A.G."/>
            <person name="Parkin I.A."/>
        </authorList>
    </citation>
    <scope>NUCLEOTIDE SEQUENCE [LARGE SCALE GENOMIC DNA]</scope>
    <source>
        <strain evidence="4">cv. DH55</strain>
    </source>
</reference>
<feature type="compositionally biased region" description="Polar residues" evidence="2">
    <location>
        <begin position="24"/>
        <end position="37"/>
    </location>
</feature>
<keyword evidence="1" id="KW-0175">Coiled coil</keyword>
<evidence type="ECO:0000256" key="1">
    <source>
        <dbReference type="SAM" id="Coils"/>
    </source>
</evidence>
<feature type="region of interest" description="Disordered" evidence="2">
    <location>
        <begin position="149"/>
        <end position="256"/>
    </location>
</feature>
<keyword evidence="4" id="KW-1185">Reference proteome</keyword>
<evidence type="ECO:0000313" key="4">
    <source>
        <dbReference type="Proteomes" id="UP000694864"/>
    </source>
</evidence>
<feature type="compositionally biased region" description="Low complexity" evidence="2">
    <location>
        <begin position="191"/>
        <end position="225"/>
    </location>
</feature>
<feature type="domain" description="DUF7081" evidence="3">
    <location>
        <begin position="43"/>
        <end position="131"/>
    </location>
</feature>
<dbReference type="PANTHER" id="PTHR33345">
    <property type="entry name" value="ADAPTER PROTEIN, PUTATIVE-RELATED"/>
    <property type="match status" value="1"/>
</dbReference>
<dbReference type="Pfam" id="PF23299">
    <property type="entry name" value="DUF7081"/>
    <property type="match status" value="1"/>
</dbReference>
<feature type="region of interest" description="Disordered" evidence="2">
    <location>
        <begin position="1"/>
        <end position="38"/>
    </location>
</feature>
<dbReference type="Gene3D" id="6.10.280.220">
    <property type="match status" value="1"/>
</dbReference>
<gene>
    <name evidence="5" type="primary">LOC104723690</name>
</gene>
<feature type="compositionally biased region" description="Low complexity" evidence="2">
    <location>
        <begin position="306"/>
        <end position="318"/>
    </location>
</feature>
<feature type="region of interest" description="Disordered" evidence="2">
    <location>
        <begin position="298"/>
        <end position="321"/>
    </location>
</feature>
<dbReference type="Proteomes" id="UP000694864">
    <property type="component" value="Chromosome 11"/>
</dbReference>
<dbReference type="PANTHER" id="PTHR33345:SF4">
    <property type="entry name" value="MBD DOMAIN-CONTAINING PROTEIN"/>
    <property type="match status" value="1"/>
</dbReference>
<proteinExistence type="predicted"/>
<evidence type="ECO:0000259" key="3">
    <source>
        <dbReference type="Pfam" id="PF23299"/>
    </source>
</evidence>
<feature type="coiled-coil region" evidence="1">
    <location>
        <begin position="408"/>
        <end position="463"/>
    </location>
</feature>